<evidence type="ECO:0000313" key="2">
    <source>
        <dbReference type="EMBL" id="KAK4419117.1"/>
    </source>
</evidence>
<gene>
    <name evidence="2" type="ORF">Salat_2324500</name>
</gene>
<proteinExistence type="predicted"/>
<evidence type="ECO:0000313" key="3">
    <source>
        <dbReference type="Proteomes" id="UP001293254"/>
    </source>
</evidence>
<dbReference type="Pfam" id="PF01535">
    <property type="entry name" value="PPR"/>
    <property type="match status" value="1"/>
</dbReference>
<dbReference type="Proteomes" id="UP001293254">
    <property type="component" value="Unassembled WGS sequence"/>
</dbReference>
<dbReference type="PANTHER" id="PTHR47926">
    <property type="entry name" value="PENTATRICOPEPTIDE REPEAT-CONTAINING PROTEIN"/>
    <property type="match status" value="1"/>
</dbReference>
<reference evidence="2" key="2">
    <citation type="journal article" date="2024" name="Plant">
        <title>Genomic evolution and insights into agronomic trait innovations of Sesamum species.</title>
        <authorList>
            <person name="Miao H."/>
            <person name="Wang L."/>
            <person name="Qu L."/>
            <person name="Liu H."/>
            <person name="Sun Y."/>
            <person name="Le M."/>
            <person name="Wang Q."/>
            <person name="Wei S."/>
            <person name="Zheng Y."/>
            <person name="Lin W."/>
            <person name="Duan Y."/>
            <person name="Cao H."/>
            <person name="Xiong S."/>
            <person name="Wang X."/>
            <person name="Wei L."/>
            <person name="Li C."/>
            <person name="Ma Q."/>
            <person name="Ju M."/>
            <person name="Zhao R."/>
            <person name="Li G."/>
            <person name="Mu C."/>
            <person name="Tian Q."/>
            <person name="Mei H."/>
            <person name="Zhang T."/>
            <person name="Gao T."/>
            <person name="Zhang H."/>
        </authorList>
    </citation>
    <scope>NUCLEOTIDE SEQUENCE</scope>
    <source>
        <strain evidence="2">3651</strain>
    </source>
</reference>
<sequence length="168" mass="18738">MFRHYFSLTNNVLLRKSHDLPAGHSNPGRNVVLDRSSGPHQLLDEMLKRDVESATSLIGHFAKQNQHREAIVCFLRMLFLDIRPNEYTFGTVIHSSVVLEDLHLGRQIHSCAKKISLSSNVFVGSAMLDLYVKLGHIDDALRAFQDIHEPNVSGGGGALRGSTTRKKP</sequence>
<name>A0AAE2CEG1_9LAMI</name>
<protein>
    <submittedName>
        <fullName evidence="2">Pentatricopeptide repeat-containing protein, mitochondrial</fullName>
    </submittedName>
</protein>
<organism evidence="2 3">
    <name type="scientific">Sesamum alatum</name>
    <dbReference type="NCBI Taxonomy" id="300844"/>
    <lineage>
        <taxon>Eukaryota</taxon>
        <taxon>Viridiplantae</taxon>
        <taxon>Streptophyta</taxon>
        <taxon>Embryophyta</taxon>
        <taxon>Tracheophyta</taxon>
        <taxon>Spermatophyta</taxon>
        <taxon>Magnoliopsida</taxon>
        <taxon>eudicotyledons</taxon>
        <taxon>Gunneridae</taxon>
        <taxon>Pentapetalae</taxon>
        <taxon>asterids</taxon>
        <taxon>lamiids</taxon>
        <taxon>Lamiales</taxon>
        <taxon>Pedaliaceae</taxon>
        <taxon>Sesamum</taxon>
    </lineage>
</organism>
<dbReference type="NCBIfam" id="TIGR00756">
    <property type="entry name" value="PPR"/>
    <property type="match status" value="1"/>
</dbReference>
<accession>A0AAE2CEG1</accession>
<keyword evidence="3" id="KW-1185">Reference proteome</keyword>
<dbReference type="Gene3D" id="1.25.40.10">
    <property type="entry name" value="Tetratricopeptide repeat domain"/>
    <property type="match status" value="1"/>
</dbReference>
<comment type="caution">
    <text evidence="2">The sequence shown here is derived from an EMBL/GenBank/DDBJ whole genome shotgun (WGS) entry which is preliminary data.</text>
</comment>
<evidence type="ECO:0000256" key="1">
    <source>
        <dbReference type="ARBA" id="ARBA00022737"/>
    </source>
</evidence>
<dbReference type="InterPro" id="IPR046960">
    <property type="entry name" value="PPR_At4g14850-like_plant"/>
</dbReference>
<dbReference type="GO" id="GO:0009451">
    <property type="term" value="P:RNA modification"/>
    <property type="evidence" value="ECO:0007669"/>
    <property type="project" value="InterPro"/>
</dbReference>
<dbReference type="InterPro" id="IPR011990">
    <property type="entry name" value="TPR-like_helical_dom_sf"/>
</dbReference>
<dbReference type="EMBL" id="JACGWO010000009">
    <property type="protein sequence ID" value="KAK4419117.1"/>
    <property type="molecule type" value="Genomic_DNA"/>
</dbReference>
<dbReference type="GO" id="GO:0003723">
    <property type="term" value="F:RNA binding"/>
    <property type="evidence" value="ECO:0007669"/>
    <property type="project" value="InterPro"/>
</dbReference>
<keyword evidence="1" id="KW-0677">Repeat</keyword>
<reference evidence="2" key="1">
    <citation type="submission" date="2020-06" db="EMBL/GenBank/DDBJ databases">
        <authorList>
            <person name="Li T."/>
            <person name="Hu X."/>
            <person name="Zhang T."/>
            <person name="Song X."/>
            <person name="Zhang H."/>
            <person name="Dai N."/>
            <person name="Sheng W."/>
            <person name="Hou X."/>
            <person name="Wei L."/>
        </authorList>
    </citation>
    <scope>NUCLEOTIDE SEQUENCE</scope>
    <source>
        <strain evidence="2">3651</strain>
        <tissue evidence="2">Leaf</tissue>
    </source>
</reference>
<dbReference type="InterPro" id="IPR002885">
    <property type="entry name" value="PPR_rpt"/>
</dbReference>
<dbReference type="AlphaFoldDB" id="A0AAE2CEG1"/>
<dbReference type="Pfam" id="PF13041">
    <property type="entry name" value="PPR_2"/>
    <property type="match status" value="1"/>
</dbReference>